<feature type="region of interest" description="Disordered" evidence="1">
    <location>
        <begin position="174"/>
        <end position="206"/>
    </location>
</feature>
<sequence length="206" mass="21758">MGSGGQVGLRRFGARVNIGAKLALMAALFALLAGFGYWCVLDGRHRLHDAAVIAARGRTVPGTIVATRRDRGPQSNTRWVRVRYTTPAGTYEYWQAGGEHVGDVVRVHYVPGRPATATIRSDAYSRAGDIGEIVIGAGIMLVPLVLIVAAAADRDNRNAVRRFAAALRRSAWLAARPTSSSAAPRRAPGPRHPGQGADGGAAARST</sequence>
<protein>
    <recommendedName>
        <fullName evidence="5">DUF3592 domain-containing protein</fullName>
    </recommendedName>
</protein>
<feature type="transmembrane region" description="Helical" evidence="2">
    <location>
        <begin position="133"/>
        <end position="152"/>
    </location>
</feature>
<dbReference type="Proteomes" id="UP000611640">
    <property type="component" value="Chromosome"/>
</dbReference>
<evidence type="ECO:0000313" key="4">
    <source>
        <dbReference type="Proteomes" id="UP000611640"/>
    </source>
</evidence>
<name>A0A7R7DM56_9ACTN</name>
<accession>A0A7R7DM56</accession>
<gene>
    <name evidence="3" type="ORF">Athai_14050</name>
</gene>
<evidence type="ECO:0000313" key="3">
    <source>
        <dbReference type="EMBL" id="BCJ33902.1"/>
    </source>
</evidence>
<organism evidence="3 4">
    <name type="scientific">Actinocatenispora thailandica</name>
    <dbReference type="NCBI Taxonomy" id="227318"/>
    <lineage>
        <taxon>Bacteria</taxon>
        <taxon>Bacillati</taxon>
        <taxon>Actinomycetota</taxon>
        <taxon>Actinomycetes</taxon>
        <taxon>Micromonosporales</taxon>
        <taxon>Micromonosporaceae</taxon>
        <taxon>Actinocatenispora</taxon>
    </lineage>
</organism>
<keyword evidence="2" id="KW-1133">Transmembrane helix</keyword>
<dbReference type="EMBL" id="AP023355">
    <property type="protein sequence ID" value="BCJ33902.1"/>
    <property type="molecule type" value="Genomic_DNA"/>
</dbReference>
<evidence type="ECO:0008006" key="5">
    <source>
        <dbReference type="Google" id="ProtNLM"/>
    </source>
</evidence>
<reference evidence="3 4" key="1">
    <citation type="submission" date="2020-08" db="EMBL/GenBank/DDBJ databases">
        <title>Whole genome shotgun sequence of Actinocatenispora thailandica NBRC 105041.</title>
        <authorList>
            <person name="Komaki H."/>
            <person name="Tamura T."/>
        </authorList>
    </citation>
    <scope>NUCLEOTIDE SEQUENCE [LARGE SCALE GENOMIC DNA]</scope>
    <source>
        <strain evidence="3 4">NBRC 105041</strain>
    </source>
</reference>
<keyword evidence="2" id="KW-0472">Membrane</keyword>
<keyword evidence="2" id="KW-0812">Transmembrane</keyword>
<feature type="compositionally biased region" description="Low complexity" evidence="1">
    <location>
        <begin position="174"/>
        <end position="186"/>
    </location>
</feature>
<proteinExistence type="predicted"/>
<feature type="transmembrane region" description="Helical" evidence="2">
    <location>
        <begin position="20"/>
        <end position="38"/>
    </location>
</feature>
<keyword evidence="4" id="KW-1185">Reference proteome</keyword>
<evidence type="ECO:0000256" key="2">
    <source>
        <dbReference type="SAM" id="Phobius"/>
    </source>
</evidence>
<dbReference type="RefSeq" id="WP_203960712.1">
    <property type="nucleotide sequence ID" value="NZ_AP023355.1"/>
</dbReference>
<dbReference type="KEGG" id="atl:Athai_14050"/>
<evidence type="ECO:0000256" key="1">
    <source>
        <dbReference type="SAM" id="MobiDB-lite"/>
    </source>
</evidence>
<dbReference type="AlphaFoldDB" id="A0A7R7DM56"/>